<comment type="caution">
    <text evidence="1">The sequence shown here is derived from an EMBL/GenBank/DDBJ whole genome shotgun (WGS) entry which is preliminary data.</text>
</comment>
<dbReference type="VEuPathDB" id="CryptoDB:cubi_01493"/>
<organism evidence="1 2">
    <name type="scientific">Cryptosporidium ubiquitum</name>
    <dbReference type="NCBI Taxonomy" id="857276"/>
    <lineage>
        <taxon>Eukaryota</taxon>
        <taxon>Sar</taxon>
        <taxon>Alveolata</taxon>
        <taxon>Apicomplexa</taxon>
        <taxon>Conoidasida</taxon>
        <taxon>Coccidia</taxon>
        <taxon>Eucoccidiorida</taxon>
        <taxon>Eimeriorina</taxon>
        <taxon>Cryptosporidiidae</taxon>
        <taxon>Cryptosporidium</taxon>
    </lineage>
</organism>
<sequence>MEDESAQQAIIEEPIEETSEIKCTEEINNLELTENYAESVDRFQKGQGTGELVNSKTLSQENKILNAMENNTINGEIYVNVKNEDGVYREKVDPRNFYEMISYGLYRSNGIEKDYPIDLCLDIEEDIDNILPFLQKSIINKRIR</sequence>
<evidence type="ECO:0000313" key="2">
    <source>
        <dbReference type="Proteomes" id="UP000186176"/>
    </source>
</evidence>
<dbReference type="OrthoDB" id="344292at2759"/>
<reference evidence="1 2" key="1">
    <citation type="submission" date="2016-10" db="EMBL/GenBank/DDBJ databases">
        <title>Reductive evolution of mitochondrial metabolism and differential evolution of invasion-related proteins in Cryptosporidium.</title>
        <authorList>
            <person name="Liu S."/>
            <person name="Roellig D.M."/>
            <person name="Guo Y."/>
            <person name="Li N."/>
            <person name="Frace M.A."/>
            <person name="Tang K."/>
            <person name="Zhang L."/>
            <person name="Feng Y."/>
            <person name="Xiao L."/>
        </authorList>
    </citation>
    <scope>NUCLEOTIDE SEQUENCE [LARGE SCALE GENOMIC DNA]</scope>
    <source>
        <strain evidence="1">39726</strain>
    </source>
</reference>
<evidence type="ECO:0000313" key="1">
    <source>
        <dbReference type="EMBL" id="OII72160.1"/>
    </source>
</evidence>
<keyword evidence="2" id="KW-1185">Reference proteome</keyword>
<proteinExistence type="predicted"/>
<dbReference type="RefSeq" id="XP_028873732.1">
    <property type="nucleotide sequence ID" value="XM_029018505.1"/>
</dbReference>
<dbReference type="AlphaFoldDB" id="A0A1J4MD45"/>
<name>A0A1J4MD45_9CRYT</name>
<gene>
    <name evidence="1" type="ORF">cubi_01493</name>
</gene>
<dbReference type="EMBL" id="LRBP01000025">
    <property type="protein sequence ID" value="OII72160.1"/>
    <property type="molecule type" value="Genomic_DNA"/>
</dbReference>
<protein>
    <submittedName>
        <fullName evidence="1">Uncharacterized protein</fullName>
    </submittedName>
</protein>
<accession>A0A1J4MD45</accession>
<dbReference type="GeneID" id="39978284"/>
<dbReference type="Proteomes" id="UP000186176">
    <property type="component" value="Unassembled WGS sequence"/>
</dbReference>